<evidence type="ECO:0000259" key="1">
    <source>
        <dbReference type="Pfam" id="PF06985"/>
    </source>
</evidence>
<sequence length="558" mass="64678">MRLINVVTARLESFTSKVPRYAILSHTWGPDGDEVTFQEMLVEPEHRPPRTTSKRGYEKILKTCEIAKNYHKRSVEEGRIEHVWIDTCCIDKSSSAELSEAINSMYNYYREADVCFAYLSDMTTDPETFEKSRWFTRGWTLQELIAPKQLDFYDGIWAYRGNRVSFQETITRITHISTFKNVLDLPVAVRMSWASKRETTRSEDLAYCLMGLFDVNMPLLYGEGNKAFVRLQEEIIKQNPDLSIFAWTDPFPSMFSGLLAKSPEWFSESHDLEAAASINTVYREFYVTNQGIRFQFPLKFHYPSGCLVLPLGHQSQSKGNRVGVFLRQTGNDFCVRASPDALADEDACRRAGEAIIQVSKVLSPKDVHDVRHNGIIFPEAYDRLRSKGLQMGVVAPYGCWDPNTRMVHAGHKGAFECLMIFEMDEPCRAWNKRMGPSWNSFGVIFKYEERRESDRRWLYKVVDTDNATFFEKGPRYILDYFRHHTDFVEGLKDDLTVPGGMYVEGQMEMQQLSIRLVPWDHSMGAQISNSRRLGLEFQWRAAREHFEWTASQERSCYC</sequence>
<dbReference type="GeneID" id="28758947"/>
<name>A0A177CIL5_9PLEO</name>
<dbReference type="InterPro" id="IPR010730">
    <property type="entry name" value="HET"/>
</dbReference>
<protein>
    <submittedName>
        <fullName evidence="3">HET-domain-containing protein</fullName>
    </submittedName>
</protein>
<dbReference type="InterPro" id="IPR058525">
    <property type="entry name" value="DUF8212"/>
</dbReference>
<dbReference type="STRING" id="1460663.A0A177CIL5"/>
<feature type="domain" description="DUF8212" evidence="2">
    <location>
        <begin position="226"/>
        <end position="252"/>
    </location>
</feature>
<reference evidence="3 4" key="1">
    <citation type="submission" date="2016-05" db="EMBL/GenBank/DDBJ databases">
        <title>Comparative analysis of secretome profiles of manganese(II)-oxidizing ascomycete fungi.</title>
        <authorList>
            <consortium name="DOE Joint Genome Institute"/>
            <person name="Zeiner C.A."/>
            <person name="Purvine S.O."/>
            <person name="Zink E.M."/>
            <person name="Wu S."/>
            <person name="Pasa-Tolic L."/>
            <person name="Chaput D.L."/>
            <person name="Haridas S."/>
            <person name="Grigoriev I.V."/>
            <person name="Santelli C.M."/>
            <person name="Hansel C.M."/>
        </authorList>
    </citation>
    <scope>NUCLEOTIDE SEQUENCE [LARGE SCALE GENOMIC DNA]</scope>
    <source>
        <strain evidence="3 4">AP3s5-JAC2a</strain>
    </source>
</reference>
<evidence type="ECO:0000313" key="3">
    <source>
        <dbReference type="EMBL" id="OAG06670.1"/>
    </source>
</evidence>
<dbReference type="AlphaFoldDB" id="A0A177CIL5"/>
<dbReference type="OrthoDB" id="20872at2759"/>
<gene>
    <name evidence="3" type="ORF">CC84DRAFT_1116408</name>
</gene>
<dbReference type="Pfam" id="PF06985">
    <property type="entry name" value="HET"/>
    <property type="match status" value="1"/>
</dbReference>
<evidence type="ECO:0000313" key="4">
    <source>
        <dbReference type="Proteomes" id="UP000077069"/>
    </source>
</evidence>
<accession>A0A177CIL5</accession>
<dbReference type="Proteomes" id="UP000077069">
    <property type="component" value="Unassembled WGS sequence"/>
</dbReference>
<dbReference type="EMBL" id="KV441551">
    <property type="protein sequence ID" value="OAG06670.1"/>
    <property type="molecule type" value="Genomic_DNA"/>
</dbReference>
<keyword evidence="4" id="KW-1185">Reference proteome</keyword>
<dbReference type="InParanoid" id="A0A177CIL5"/>
<dbReference type="PANTHER" id="PTHR10622:SF12">
    <property type="entry name" value="HET DOMAIN-CONTAINING PROTEIN"/>
    <property type="match status" value="1"/>
</dbReference>
<proteinExistence type="predicted"/>
<feature type="domain" description="Heterokaryon incompatibility" evidence="1">
    <location>
        <begin position="21"/>
        <end position="124"/>
    </location>
</feature>
<evidence type="ECO:0000259" key="2">
    <source>
        <dbReference type="Pfam" id="PF26640"/>
    </source>
</evidence>
<dbReference type="RefSeq" id="XP_018037035.1">
    <property type="nucleotide sequence ID" value="XM_018175461.1"/>
</dbReference>
<dbReference type="PANTHER" id="PTHR10622">
    <property type="entry name" value="HET DOMAIN-CONTAINING PROTEIN"/>
    <property type="match status" value="1"/>
</dbReference>
<organism evidence="3 4">
    <name type="scientific">Paraphaeosphaeria sporulosa</name>
    <dbReference type="NCBI Taxonomy" id="1460663"/>
    <lineage>
        <taxon>Eukaryota</taxon>
        <taxon>Fungi</taxon>
        <taxon>Dikarya</taxon>
        <taxon>Ascomycota</taxon>
        <taxon>Pezizomycotina</taxon>
        <taxon>Dothideomycetes</taxon>
        <taxon>Pleosporomycetidae</taxon>
        <taxon>Pleosporales</taxon>
        <taxon>Massarineae</taxon>
        <taxon>Didymosphaeriaceae</taxon>
        <taxon>Paraphaeosphaeria</taxon>
    </lineage>
</organism>
<dbReference type="Pfam" id="PF26640">
    <property type="entry name" value="DUF8212"/>
    <property type="match status" value="1"/>
</dbReference>